<dbReference type="InterPro" id="IPR013785">
    <property type="entry name" value="Aldolase_TIM"/>
</dbReference>
<dbReference type="EMBL" id="AZDY01000029">
    <property type="protein sequence ID" value="KRK83979.1"/>
    <property type="molecule type" value="Genomic_DNA"/>
</dbReference>
<dbReference type="Pfam" id="PF05913">
    <property type="entry name" value="MupG_C"/>
    <property type="match status" value="1"/>
</dbReference>
<dbReference type="STRING" id="1423788.FC78_GL000985"/>
<feature type="domain" description="6-phospho-N-acetylmuramidase C-terminal" evidence="1">
    <location>
        <begin position="248"/>
        <end position="359"/>
    </location>
</feature>
<protein>
    <submittedName>
        <fullName evidence="3">Outer surface protein</fullName>
    </submittedName>
</protein>
<dbReference type="Gene3D" id="3.20.20.70">
    <property type="entry name" value="Aldolase class I"/>
    <property type="match status" value="1"/>
</dbReference>
<organism evidence="3 4">
    <name type="scientific">Companilactobacillus bobalius DSM 19674</name>
    <dbReference type="NCBI Taxonomy" id="1423788"/>
    <lineage>
        <taxon>Bacteria</taxon>
        <taxon>Bacillati</taxon>
        <taxon>Bacillota</taxon>
        <taxon>Bacilli</taxon>
        <taxon>Lactobacillales</taxon>
        <taxon>Lactobacillaceae</taxon>
        <taxon>Companilactobacillus</taxon>
        <taxon>Companilactobacillus bobalius</taxon>
    </lineage>
</organism>
<dbReference type="OrthoDB" id="5809921at2"/>
<dbReference type="AlphaFoldDB" id="A0A0R1KKZ0"/>
<evidence type="ECO:0000259" key="1">
    <source>
        <dbReference type="Pfam" id="PF05913"/>
    </source>
</evidence>
<dbReference type="InterPro" id="IPR043797">
    <property type="entry name" value="MupG_N"/>
</dbReference>
<dbReference type="SUPFAM" id="SSF51445">
    <property type="entry name" value="(Trans)glycosidases"/>
    <property type="match status" value="1"/>
</dbReference>
<feature type="domain" description="6-phospho-N-acetylmuramidase N-terminal" evidence="2">
    <location>
        <begin position="4"/>
        <end position="238"/>
    </location>
</feature>
<evidence type="ECO:0000313" key="4">
    <source>
        <dbReference type="Proteomes" id="UP000051515"/>
    </source>
</evidence>
<dbReference type="PANTHER" id="PTHR38435:SF1">
    <property type="entry name" value="DUF871 DOMAIN-CONTAINING PROTEIN"/>
    <property type="match status" value="1"/>
</dbReference>
<keyword evidence="4" id="KW-1185">Reference proteome</keyword>
<reference evidence="3 4" key="1">
    <citation type="journal article" date="2015" name="Genome Announc.">
        <title>Expanding the biotechnology potential of lactobacilli through comparative genomics of 213 strains and associated genera.</title>
        <authorList>
            <person name="Sun Z."/>
            <person name="Harris H.M."/>
            <person name="McCann A."/>
            <person name="Guo C."/>
            <person name="Argimon S."/>
            <person name="Zhang W."/>
            <person name="Yang X."/>
            <person name="Jeffery I.B."/>
            <person name="Cooney J.C."/>
            <person name="Kagawa T.F."/>
            <person name="Liu W."/>
            <person name="Song Y."/>
            <person name="Salvetti E."/>
            <person name="Wrobel A."/>
            <person name="Rasinkangas P."/>
            <person name="Parkhill J."/>
            <person name="Rea M.C."/>
            <person name="O'Sullivan O."/>
            <person name="Ritari J."/>
            <person name="Douillard F.P."/>
            <person name="Paul Ross R."/>
            <person name="Yang R."/>
            <person name="Briner A.E."/>
            <person name="Felis G.E."/>
            <person name="de Vos W.M."/>
            <person name="Barrangou R."/>
            <person name="Klaenhammer T.R."/>
            <person name="Caufield P.W."/>
            <person name="Cui Y."/>
            <person name="Zhang H."/>
            <person name="O'Toole P.W."/>
        </authorList>
    </citation>
    <scope>NUCLEOTIDE SEQUENCE [LARGE SCALE GENOMIC DNA]</scope>
    <source>
        <strain evidence="3 4">DSM 19674</strain>
    </source>
</reference>
<dbReference type="PANTHER" id="PTHR38435">
    <property type="match status" value="1"/>
</dbReference>
<evidence type="ECO:0000259" key="2">
    <source>
        <dbReference type="Pfam" id="PF19200"/>
    </source>
</evidence>
<dbReference type="RefSeq" id="WP_056950960.1">
    <property type="nucleotide sequence ID" value="NZ_AZDY01000029.1"/>
</dbReference>
<comment type="caution">
    <text evidence="3">The sequence shown here is derived from an EMBL/GenBank/DDBJ whole genome shotgun (WGS) entry which is preliminary data.</text>
</comment>
<dbReference type="InterPro" id="IPR043894">
    <property type="entry name" value="MupG_C"/>
</dbReference>
<dbReference type="PATRIC" id="fig|1423788.3.peg.1011"/>
<accession>A0A0R1KKZ0</accession>
<proteinExistence type="predicted"/>
<dbReference type="SUPFAM" id="SSF50891">
    <property type="entry name" value="Cyclophilin-like"/>
    <property type="match status" value="1"/>
</dbReference>
<dbReference type="InterPro" id="IPR029000">
    <property type="entry name" value="Cyclophilin-like_dom_sf"/>
</dbReference>
<dbReference type="InterPro" id="IPR008589">
    <property type="entry name" value="MupG"/>
</dbReference>
<dbReference type="Proteomes" id="UP000051515">
    <property type="component" value="Unassembled WGS sequence"/>
</dbReference>
<dbReference type="Gene3D" id="2.40.100.10">
    <property type="entry name" value="Cyclophilin-like"/>
    <property type="match status" value="1"/>
</dbReference>
<name>A0A0R1KKZ0_9LACO</name>
<evidence type="ECO:0000313" key="3">
    <source>
        <dbReference type="EMBL" id="KRK83979.1"/>
    </source>
</evidence>
<dbReference type="InterPro" id="IPR017853">
    <property type="entry name" value="GH"/>
</dbReference>
<dbReference type="Pfam" id="PF19200">
    <property type="entry name" value="MupG_N"/>
    <property type="match status" value="1"/>
</dbReference>
<gene>
    <name evidence="3" type="ORF">FC78_GL000985</name>
</gene>
<sequence length="365" mass="41277">MGKLGVSVYPERSTYEKDMAYLDLAAKYGFKRVFTSLLEIKGNKDEVLSEFRKVVNHANSLGMQVIIDINPGLFKQLGISYDNLSFFHDLGAWGIRLDVGFNGLAEAQMTHNPYGLKIEINMSQGTKQIDNIMSFSPDKDNLLGCHNFYPHRFSGLGVDFFKQTTESFNKYGINTAVFVNSQNATFGPWPTQDGLPTIENHRGLEIATQVKHLVLMGSINDIIIGNAYASEDELKEMSEAFNSLYPVIKVSPISDITPLERAIVFDNQHTYRGDRSEYIIRSSEMRMKYAKEDIPAHNTSDIKRGDILIDNNDYGQYKAEVEIALQSMPNDGRANVVGHITEKELFLLDYLKPWSNFNLSNEDKL</sequence>